<keyword evidence="10" id="KW-0479">Metal-binding</keyword>
<evidence type="ECO:0000256" key="6">
    <source>
        <dbReference type="ARBA" id="ARBA00012161"/>
    </source>
</evidence>
<keyword evidence="18" id="KW-0539">Nucleus</keyword>
<evidence type="ECO:0000256" key="14">
    <source>
        <dbReference type="ARBA" id="ARBA00022842"/>
    </source>
</evidence>
<keyword evidence="13" id="KW-0269">Exonuclease</keyword>
<evidence type="ECO:0000256" key="9">
    <source>
        <dbReference type="ARBA" id="ARBA00022722"/>
    </source>
</evidence>
<evidence type="ECO:0000256" key="7">
    <source>
        <dbReference type="ARBA" id="ARBA00022490"/>
    </source>
</evidence>
<evidence type="ECO:0000313" key="25">
    <source>
        <dbReference type="EMBL" id="CAF0706823.1"/>
    </source>
</evidence>
<dbReference type="InterPro" id="IPR005135">
    <property type="entry name" value="Endo/exonuclease/phosphatase"/>
</dbReference>
<evidence type="ECO:0000256" key="13">
    <source>
        <dbReference type="ARBA" id="ARBA00022839"/>
    </source>
</evidence>
<dbReference type="Pfam" id="PF23598">
    <property type="entry name" value="LRR_14"/>
    <property type="match status" value="1"/>
</dbReference>
<protein>
    <recommendedName>
        <fullName evidence="6">poly(A)-specific ribonuclease</fullName>
        <ecNumber evidence="6">3.1.13.4</ecNumber>
    </recommendedName>
    <alternativeName>
        <fullName evidence="19">Carbon catabolite repressor protein 4</fullName>
    </alternativeName>
    <alternativeName>
        <fullName evidence="20">Cytoplasmic deadenylase</fullName>
    </alternativeName>
    <alternativeName>
        <fullName evidence="21">Glucose-repressible alcohol dehydrogenase transcriptional effector</fullName>
    </alternativeName>
</protein>
<evidence type="ECO:0000256" key="18">
    <source>
        <dbReference type="ARBA" id="ARBA00023242"/>
    </source>
</evidence>
<feature type="region of interest" description="Disordered" evidence="22">
    <location>
        <begin position="639"/>
        <end position="731"/>
    </location>
</feature>
<keyword evidence="7" id="KW-0963">Cytoplasm</keyword>
<comment type="catalytic activity">
    <reaction evidence="1">
        <text>Exonucleolytic cleavage of poly(A) to 5'-AMP.</text>
        <dbReference type="EC" id="3.1.13.4"/>
    </reaction>
</comment>
<dbReference type="SUPFAM" id="SSF52058">
    <property type="entry name" value="L domain-like"/>
    <property type="match status" value="1"/>
</dbReference>
<evidence type="ECO:0000256" key="2">
    <source>
        <dbReference type="ARBA" id="ARBA00001946"/>
    </source>
</evidence>
<keyword evidence="17" id="KW-0804">Transcription</keyword>
<keyword evidence="8" id="KW-0433">Leucine-rich repeat</keyword>
<evidence type="ECO:0000256" key="3">
    <source>
        <dbReference type="ARBA" id="ARBA00004123"/>
    </source>
</evidence>
<evidence type="ECO:0000256" key="17">
    <source>
        <dbReference type="ARBA" id="ARBA00023163"/>
    </source>
</evidence>
<dbReference type="Pfam" id="PF03372">
    <property type="entry name" value="Exo_endo_phos"/>
    <property type="match status" value="1"/>
</dbReference>
<dbReference type="SUPFAM" id="SSF56219">
    <property type="entry name" value="DNase I-like"/>
    <property type="match status" value="1"/>
</dbReference>
<evidence type="ECO:0000313" key="26">
    <source>
        <dbReference type="Proteomes" id="UP000663879"/>
    </source>
</evidence>
<dbReference type="SMART" id="SM00369">
    <property type="entry name" value="LRR_TYP"/>
    <property type="match status" value="3"/>
</dbReference>
<keyword evidence="14" id="KW-0460">Magnesium</keyword>
<dbReference type="InterPro" id="IPR001611">
    <property type="entry name" value="Leu-rich_rpt"/>
</dbReference>
<dbReference type="InterPro" id="IPR036691">
    <property type="entry name" value="Endo/exonu/phosph_ase_sf"/>
</dbReference>
<dbReference type="PANTHER" id="PTHR12121">
    <property type="entry name" value="CARBON CATABOLITE REPRESSOR PROTEIN 4"/>
    <property type="match status" value="1"/>
</dbReference>
<keyword evidence="15" id="KW-0694">RNA-binding</keyword>
<dbReference type="AlphaFoldDB" id="A0A813LYK7"/>
<dbReference type="EMBL" id="CAJNOC010000020">
    <property type="protein sequence ID" value="CAF0706823.1"/>
    <property type="molecule type" value="Genomic_DNA"/>
</dbReference>
<keyword evidence="26" id="KW-1185">Reference proteome</keyword>
<proteinExistence type="inferred from homology"/>
<keyword evidence="12" id="KW-0378">Hydrolase</keyword>
<reference evidence="25" key="1">
    <citation type="submission" date="2021-02" db="EMBL/GenBank/DDBJ databases">
        <authorList>
            <person name="Nowell W R."/>
        </authorList>
    </citation>
    <scope>NUCLEOTIDE SEQUENCE</scope>
    <source>
        <strain evidence="25">Ploen Becks lab</strain>
    </source>
</reference>
<feature type="domain" description="Disease resistance R13L4/SHOC-2-like LRR" evidence="24">
    <location>
        <begin position="141"/>
        <end position="222"/>
    </location>
</feature>
<sequence>MNTKNDHSHPHHHSHHHHPHHLSHHHTSHHTNGLSTLNGLITQSNINQKLYNLTNQNSLSSSNQSMATYGQQANLIPNGTSNSNSSNTQNNGNTYPSFEEAYSNINIYNNNNNNGYTNKNIVVPNWYDIEIKGMVKNISPKLWQWTHLKCLCLNDNNLVRLPPVICNLINLQYLDLSNNKIRTLPAEIGDMTSLRELYLNNNQIRVLPFELGKLFKLIQLGLKGNPLTSDIMQIYSEPNGTQKLLISLLDQLSVTCTPPPRRPWIILGEPNATQNSCIFTTMCYNVLCDKYATRQFYGYCPAWALNWEHRKKFILEDIKNFNADIIALQELETEQFYNFFLPELKQYDYDGIFSAKSRAKTMSEHDKKHVDGCAIFFKTSRFQLVKDYLIEFNQIAMATAEGSEDMLNRVMTKDNIGLAALLEVKQEDINSGDIITGKLNKDQSSNKQLLLVSTAHIHWDPDYCDVKLIQTLMLTNEIKLIIEQATRDYLPNKLINQQVDCSSTIPVVICADLNSLPDSGVIEYLRTGRILANHVDFKDLGYETCLQKINTSDRPSELSHNLKLDCAYDKDLMPYTNYTYDFKGMIDYIFFSRNLMRTVGLLGPMDIEWIKANKIVGFPHPHVPSDHLPLMVELELNYNSNNNQNSNNQNYVTSSHHSSSSSPFHTSLSSSNLNRTNNNNNNNNHHHHHHSNTPQQLGLGQMIPINTNGNANTNASNSSSSNGNFNNYLRK</sequence>
<accession>A0A813LYK7</accession>
<dbReference type="GO" id="GO:0005737">
    <property type="term" value="C:cytoplasm"/>
    <property type="evidence" value="ECO:0007669"/>
    <property type="project" value="UniProtKB-SubCell"/>
</dbReference>
<evidence type="ECO:0000256" key="4">
    <source>
        <dbReference type="ARBA" id="ARBA00004496"/>
    </source>
</evidence>
<keyword evidence="11" id="KW-0677">Repeat</keyword>
<evidence type="ECO:0000256" key="12">
    <source>
        <dbReference type="ARBA" id="ARBA00022801"/>
    </source>
</evidence>
<dbReference type="Gene3D" id="3.80.10.10">
    <property type="entry name" value="Ribonuclease Inhibitor"/>
    <property type="match status" value="1"/>
</dbReference>
<feature type="region of interest" description="Disordered" evidence="22">
    <location>
        <begin position="73"/>
        <end position="93"/>
    </location>
</feature>
<dbReference type="CDD" id="cd09097">
    <property type="entry name" value="Deadenylase_CCR4"/>
    <property type="match status" value="1"/>
</dbReference>
<feature type="compositionally biased region" description="Low complexity" evidence="22">
    <location>
        <begin position="706"/>
        <end position="731"/>
    </location>
</feature>
<evidence type="ECO:0000256" key="11">
    <source>
        <dbReference type="ARBA" id="ARBA00022737"/>
    </source>
</evidence>
<keyword evidence="16" id="KW-0805">Transcription regulation</keyword>
<feature type="compositionally biased region" description="Low complexity" evidence="22">
    <location>
        <begin position="639"/>
        <end position="683"/>
    </location>
</feature>
<comment type="subcellular location">
    <subcellularLocation>
        <location evidence="4">Cytoplasm</location>
    </subcellularLocation>
    <subcellularLocation>
        <location evidence="3">Nucleus</location>
    </subcellularLocation>
</comment>
<dbReference type="InterPro" id="IPR055414">
    <property type="entry name" value="LRR_R13L4/SHOC2-like"/>
</dbReference>
<organism evidence="25 26">
    <name type="scientific">Brachionus calyciflorus</name>
    <dbReference type="NCBI Taxonomy" id="104777"/>
    <lineage>
        <taxon>Eukaryota</taxon>
        <taxon>Metazoa</taxon>
        <taxon>Spiralia</taxon>
        <taxon>Gnathifera</taxon>
        <taxon>Rotifera</taxon>
        <taxon>Eurotatoria</taxon>
        <taxon>Monogononta</taxon>
        <taxon>Pseudotrocha</taxon>
        <taxon>Ploima</taxon>
        <taxon>Brachionidae</taxon>
        <taxon>Brachionus</taxon>
    </lineage>
</organism>
<evidence type="ECO:0000256" key="19">
    <source>
        <dbReference type="ARBA" id="ARBA00030493"/>
    </source>
</evidence>
<dbReference type="OrthoDB" id="428734at2759"/>
<evidence type="ECO:0000256" key="20">
    <source>
        <dbReference type="ARBA" id="ARBA00031469"/>
    </source>
</evidence>
<feature type="compositionally biased region" description="Low complexity" evidence="22">
    <location>
        <begin position="78"/>
        <end position="93"/>
    </location>
</feature>
<evidence type="ECO:0000256" key="1">
    <source>
        <dbReference type="ARBA" id="ARBA00001663"/>
    </source>
</evidence>
<dbReference type="GO" id="GO:0003723">
    <property type="term" value="F:RNA binding"/>
    <property type="evidence" value="ECO:0007669"/>
    <property type="project" value="UniProtKB-KW"/>
</dbReference>
<evidence type="ECO:0000256" key="15">
    <source>
        <dbReference type="ARBA" id="ARBA00022884"/>
    </source>
</evidence>
<feature type="domain" description="Endonuclease/exonuclease/phosphatase" evidence="23">
    <location>
        <begin position="283"/>
        <end position="627"/>
    </location>
</feature>
<keyword evidence="9" id="KW-0540">Nuclease</keyword>
<feature type="region of interest" description="Disordered" evidence="22">
    <location>
        <begin position="1"/>
        <end position="36"/>
    </location>
</feature>
<evidence type="ECO:0000256" key="21">
    <source>
        <dbReference type="ARBA" id="ARBA00033317"/>
    </source>
</evidence>
<evidence type="ECO:0000256" key="10">
    <source>
        <dbReference type="ARBA" id="ARBA00022723"/>
    </source>
</evidence>
<dbReference type="Proteomes" id="UP000663879">
    <property type="component" value="Unassembled WGS sequence"/>
</dbReference>
<dbReference type="Gene3D" id="3.60.10.10">
    <property type="entry name" value="Endonuclease/exonuclease/phosphatase"/>
    <property type="match status" value="1"/>
</dbReference>
<dbReference type="InterPro" id="IPR003591">
    <property type="entry name" value="Leu-rich_rpt_typical-subtyp"/>
</dbReference>
<evidence type="ECO:0000256" key="16">
    <source>
        <dbReference type="ARBA" id="ARBA00023015"/>
    </source>
</evidence>
<dbReference type="GO" id="GO:0004535">
    <property type="term" value="F:poly(A)-specific ribonuclease activity"/>
    <property type="evidence" value="ECO:0007669"/>
    <property type="project" value="UniProtKB-EC"/>
</dbReference>
<dbReference type="GO" id="GO:0005634">
    <property type="term" value="C:nucleus"/>
    <property type="evidence" value="ECO:0007669"/>
    <property type="project" value="UniProtKB-SubCell"/>
</dbReference>
<dbReference type="EC" id="3.1.13.4" evidence="6"/>
<evidence type="ECO:0000256" key="8">
    <source>
        <dbReference type="ARBA" id="ARBA00022614"/>
    </source>
</evidence>
<dbReference type="GO" id="GO:0046872">
    <property type="term" value="F:metal ion binding"/>
    <property type="evidence" value="ECO:0007669"/>
    <property type="project" value="UniProtKB-KW"/>
</dbReference>
<evidence type="ECO:0000259" key="23">
    <source>
        <dbReference type="Pfam" id="PF03372"/>
    </source>
</evidence>
<dbReference type="InterPro" id="IPR050410">
    <property type="entry name" value="CCR4/nocturin_mRNA_transcr"/>
</dbReference>
<comment type="cofactor">
    <cofactor evidence="2">
        <name>Mg(2+)</name>
        <dbReference type="ChEBI" id="CHEBI:18420"/>
    </cofactor>
</comment>
<evidence type="ECO:0000256" key="5">
    <source>
        <dbReference type="ARBA" id="ARBA00010774"/>
    </source>
</evidence>
<evidence type="ECO:0000259" key="24">
    <source>
        <dbReference type="Pfam" id="PF23598"/>
    </source>
</evidence>
<name>A0A813LYK7_9BILA</name>
<dbReference type="PROSITE" id="PS51450">
    <property type="entry name" value="LRR"/>
    <property type="match status" value="2"/>
</dbReference>
<feature type="compositionally biased region" description="Basic residues" evidence="22">
    <location>
        <begin position="9"/>
        <end position="29"/>
    </location>
</feature>
<comment type="caution">
    <text evidence="25">The sequence shown here is derived from an EMBL/GenBank/DDBJ whole genome shotgun (WGS) entry which is preliminary data.</text>
</comment>
<comment type="similarity">
    <text evidence="5">Belongs to the CCR4/nocturin family.</text>
</comment>
<dbReference type="InterPro" id="IPR032675">
    <property type="entry name" value="LRR_dom_sf"/>
</dbReference>
<dbReference type="PANTHER" id="PTHR12121:SF100">
    <property type="entry name" value="POLY(A)-SPECIFIC RIBONUCLEASE"/>
    <property type="match status" value="1"/>
</dbReference>
<evidence type="ECO:0000256" key="22">
    <source>
        <dbReference type="SAM" id="MobiDB-lite"/>
    </source>
</evidence>
<dbReference type="FunFam" id="3.60.10.10:FF:000002">
    <property type="entry name" value="CCR4-NOT transcription complex subunit 6 like"/>
    <property type="match status" value="1"/>
</dbReference>
<gene>
    <name evidence="25" type="ORF">OXX778_LOCUS417</name>
</gene>